<evidence type="ECO:0000313" key="2">
    <source>
        <dbReference type="EMBL" id="SDF54079.1"/>
    </source>
</evidence>
<dbReference type="Gene3D" id="2.130.10.10">
    <property type="entry name" value="YVTN repeat-like/Quinoprotein amine dehydrogenase"/>
    <property type="match status" value="1"/>
</dbReference>
<gene>
    <name evidence="2" type="ORF">SAMN05660686_01599</name>
</gene>
<dbReference type="EMBL" id="FNBW01000004">
    <property type="protein sequence ID" value="SDF54079.1"/>
    <property type="molecule type" value="Genomic_DNA"/>
</dbReference>
<feature type="signal peptide" evidence="1">
    <location>
        <begin position="1"/>
        <end position="28"/>
    </location>
</feature>
<evidence type="ECO:0008006" key="4">
    <source>
        <dbReference type="Google" id="ProtNLM"/>
    </source>
</evidence>
<comment type="caution">
    <text evidence="2">The sequence shown here is derived from an EMBL/GenBank/DDBJ whole genome shotgun (WGS) entry which is preliminary data.</text>
</comment>
<dbReference type="PROSITE" id="PS51318">
    <property type="entry name" value="TAT"/>
    <property type="match status" value="1"/>
</dbReference>
<evidence type="ECO:0000313" key="3">
    <source>
        <dbReference type="Proteomes" id="UP000198615"/>
    </source>
</evidence>
<evidence type="ECO:0000256" key="1">
    <source>
        <dbReference type="SAM" id="SignalP"/>
    </source>
</evidence>
<organism evidence="2 3">
    <name type="scientific">Thalassobaculum litoreum DSM 18839</name>
    <dbReference type="NCBI Taxonomy" id="1123362"/>
    <lineage>
        <taxon>Bacteria</taxon>
        <taxon>Pseudomonadati</taxon>
        <taxon>Pseudomonadota</taxon>
        <taxon>Alphaproteobacteria</taxon>
        <taxon>Rhodospirillales</taxon>
        <taxon>Thalassobaculaceae</taxon>
        <taxon>Thalassobaculum</taxon>
    </lineage>
</organism>
<accession>A0A8G2BGD8</accession>
<dbReference type="PIRSF" id="PIRSF028101">
    <property type="entry name" value="UCP028101"/>
    <property type="match status" value="1"/>
</dbReference>
<dbReference type="Pfam" id="PF07433">
    <property type="entry name" value="DUF1513"/>
    <property type="match status" value="1"/>
</dbReference>
<dbReference type="InterPro" id="IPR008311">
    <property type="entry name" value="UCP028101"/>
</dbReference>
<keyword evidence="1" id="KW-0732">Signal</keyword>
<keyword evidence="3" id="KW-1185">Reference proteome</keyword>
<dbReference type="RefSeq" id="WP_093149467.1">
    <property type="nucleotide sequence ID" value="NZ_FNBW01000004.1"/>
</dbReference>
<dbReference type="Proteomes" id="UP000198615">
    <property type="component" value="Unassembled WGS sequence"/>
</dbReference>
<dbReference type="InterPro" id="IPR015943">
    <property type="entry name" value="WD40/YVTN_repeat-like_dom_sf"/>
</dbReference>
<proteinExistence type="predicted"/>
<dbReference type="OrthoDB" id="5624218at2"/>
<dbReference type="InterPro" id="IPR011044">
    <property type="entry name" value="Quino_amine_DH_bsu"/>
</dbReference>
<reference evidence="2 3" key="1">
    <citation type="submission" date="2016-10" db="EMBL/GenBank/DDBJ databases">
        <authorList>
            <person name="Varghese N."/>
            <person name="Submissions S."/>
        </authorList>
    </citation>
    <scope>NUCLEOTIDE SEQUENCE [LARGE SCALE GENOMIC DNA]</scope>
    <source>
        <strain evidence="2 3">DSM 18839</strain>
    </source>
</reference>
<dbReference type="SUPFAM" id="SSF50969">
    <property type="entry name" value="YVTN repeat-like/Quinoprotein amine dehydrogenase"/>
    <property type="match status" value="1"/>
</dbReference>
<feature type="chain" id="PRO_5034583847" description="DUF1513 domain-containing protein" evidence="1">
    <location>
        <begin position="29"/>
        <end position="381"/>
    </location>
</feature>
<dbReference type="InterPro" id="IPR006311">
    <property type="entry name" value="TAT_signal"/>
</dbReference>
<sequence length="381" mass="39370">MGDALLSRRGILAALASLPALGAFPAVAAARPVVVTTAKLAAGGFGIVGIDADGQASFVEPLPDRGHGVVPRPGGDDVAVVARRPGRFGYVVAGDTGAVRAELDLPDTRHYYGHAAYSADGRLLYTTENAFDEDRGVLGVWDAAAGYARVGEIDSAGIGPHEVRRAADDGSLWVANGGILTHPDSGRIKLNLPTMQPTLARVAPDGTAAERVLVLPEELHKLSMRHVATHRESVAVAMQYEGPEGDIVPLIALTSTQGTTTQGTATQGTAPRLLDLPEVLALRSRQYTGDVAFDPSGSVVGAGLPRGGFFAFWAAEDGRFLGSVEAPDGCAIAKGREAGGFVISTGIARIGHVSAGPNGVAVRWTRAPEVAAFDNHLMAAP</sequence>
<dbReference type="AlphaFoldDB" id="A0A8G2BGD8"/>
<protein>
    <recommendedName>
        <fullName evidence="4">DUF1513 domain-containing protein</fullName>
    </recommendedName>
</protein>
<name>A0A8G2BGD8_9PROT</name>